<sequence length="281" mass="31736">MIQDLGRRGVKNVWRMLVPRTSISRDQEDRISPICRSTLGADLERSDVKKKAAKERSEIRVTGGGIPDTKDWKPTEEAMLALIETEAIEGISGPFESEDITADEPLPSTSAGSVVRPMQLTGTLDEHAPQPNEPQSTSGVTCPNYFDQVGENCYYFSQDYGDSRSWDSARTYCQSLESDLAVFGIDCADTDRLIKHIIREDYATMWVGASDEAQENFWVWIDGRPVDMKSKFWFYNEPDSGSSYDCALLTLNYSVHRRLTLYDDSCSSSYYYVCEYGVHSK</sequence>
<evidence type="ECO:0000313" key="3">
    <source>
        <dbReference type="Proteomes" id="UP001286313"/>
    </source>
</evidence>
<feature type="domain" description="C-type lectin" evidence="1">
    <location>
        <begin position="149"/>
        <end position="275"/>
    </location>
</feature>
<accession>A0AAE1GBT6</accession>
<dbReference type="PROSITE" id="PS50041">
    <property type="entry name" value="C_TYPE_LECTIN_2"/>
    <property type="match status" value="1"/>
</dbReference>
<comment type="caution">
    <text evidence="2">The sequence shown here is derived from an EMBL/GenBank/DDBJ whole genome shotgun (WGS) entry which is preliminary data.</text>
</comment>
<dbReference type="SUPFAM" id="SSF56436">
    <property type="entry name" value="C-type lectin-like"/>
    <property type="match status" value="1"/>
</dbReference>
<dbReference type="Gene3D" id="3.10.100.10">
    <property type="entry name" value="Mannose-Binding Protein A, subunit A"/>
    <property type="match status" value="1"/>
</dbReference>
<reference evidence="2" key="1">
    <citation type="submission" date="2023-10" db="EMBL/GenBank/DDBJ databases">
        <title>Genome assemblies of two species of porcelain crab, Petrolisthes cinctipes and Petrolisthes manimaculis (Anomura: Porcellanidae).</title>
        <authorList>
            <person name="Angst P."/>
        </authorList>
    </citation>
    <scope>NUCLEOTIDE SEQUENCE</scope>
    <source>
        <strain evidence="2">PB745_01</strain>
        <tissue evidence="2">Gill</tissue>
    </source>
</reference>
<gene>
    <name evidence="2" type="ORF">Pcinc_006273</name>
</gene>
<dbReference type="InterPro" id="IPR016186">
    <property type="entry name" value="C-type_lectin-like/link_sf"/>
</dbReference>
<dbReference type="Proteomes" id="UP001286313">
    <property type="component" value="Unassembled WGS sequence"/>
</dbReference>
<proteinExistence type="predicted"/>
<evidence type="ECO:0000313" key="2">
    <source>
        <dbReference type="EMBL" id="KAK3889707.1"/>
    </source>
</evidence>
<dbReference type="Pfam" id="PF00059">
    <property type="entry name" value="Lectin_C"/>
    <property type="match status" value="1"/>
</dbReference>
<organism evidence="2 3">
    <name type="scientific">Petrolisthes cinctipes</name>
    <name type="common">Flat porcelain crab</name>
    <dbReference type="NCBI Taxonomy" id="88211"/>
    <lineage>
        <taxon>Eukaryota</taxon>
        <taxon>Metazoa</taxon>
        <taxon>Ecdysozoa</taxon>
        <taxon>Arthropoda</taxon>
        <taxon>Crustacea</taxon>
        <taxon>Multicrustacea</taxon>
        <taxon>Malacostraca</taxon>
        <taxon>Eumalacostraca</taxon>
        <taxon>Eucarida</taxon>
        <taxon>Decapoda</taxon>
        <taxon>Pleocyemata</taxon>
        <taxon>Anomura</taxon>
        <taxon>Galatheoidea</taxon>
        <taxon>Porcellanidae</taxon>
        <taxon>Petrolisthes</taxon>
    </lineage>
</organism>
<dbReference type="SMART" id="SM00034">
    <property type="entry name" value="CLECT"/>
    <property type="match status" value="1"/>
</dbReference>
<keyword evidence="3" id="KW-1185">Reference proteome</keyword>
<dbReference type="InterPro" id="IPR050111">
    <property type="entry name" value="C-type_lectin/snaclec_domain"/>
</dbReference>
<dbReference type="AlphaFoldDB" id="A0AAE1GBT6"/>
<dbReference type="InterPro" id="IPR016187">
    <property type="entry name" value="CTDL_fold"/>
</dbReference>
<dbReference type="PANTHER" id="PTHR22803">
    <property type="entry name" value="MANNOSE, PHOSPHOLIPASE, LECTIN RECEPTOR RELATED"/>
    <property type="match status" value="1"/>
</dbReference>
<dbReference type="EMBL" id="JAWQEG010000464">
    <property type="protein sequence ID" value="KAK3889707.1"/>
    <property type="molecule type" value="Genomic_DNA"/>
</dbReference>
<name>A0AAE1GBT6_PETCI</name>
<protein>
    <recommendedName>
        <fullName evidence="1">C-type lectin domain-containing protein</fullName>
    </recommendedName>
</protein>
<evidence type="ECO:0000259" key="1">
    <source>
        <dbReference type="PROSITE" id="PS50041"/>
    </source>
</evidence>
<dbReference type="InterPro" id="IPR001304">
    <property type="entry name" value="C-type_lectin-like"/>
</dbReference>